<dbReference type="InterPro" id="IPR002893">
    <property type="entry name" value="Znf_MYND"/>
</dbReference>
<gene>
    <name evidence="5" type="ORF">EAI_11997</name>
</gene>
<keyword evidence="1" id="KW-0479">Metal-binding</keyword>
<dbReference type="EMBL" id="GL449042">
    <property type="protein sequence ID" value="EFN83328.1"/>
    <property type="molecule type" value="Genomic_DNA"/>
</dbReference>
<feature type="domain" description="MYND-type" evidence="4">
    <location>
        <begin position="8"/>
        <end position="47"/>
    </location>
</feature>
<keyword evidence="3" id="KW-0862">Zinc</keyword>
<dbReference type="PROSITE" id="PS01360">
    <property type="entry name" value="ZF_MYND_1"/>
    <property type="match status" value="1"/>
</dbReference>
<evidence type="ECO:0000313" key="6">
    <source>
        <dbReference type="Proteomes" id="UP000008237"/>
    </source>
</evidence>
<dbReference type="OrthoDB" id="5282002at2759"/>
<evidence type="ECO:0000256" key="1">
    <source>
        <dbReference type="ARBA" id="ARBA00022723"/>
    </source>
</evidence>
<dbReference type="Pfam" id="PF20179">
    <property type="entry name" value="MSS51_C"/>
    <property type="match status" value="1"/>
</dbReference>
<dbReference type="AlphaFoldDB" id="E2BLW2"/>
<keyword evidence="6" id="KW-1185">Reference proteome</keyword>
<evidence type="ECO:0000256" key="3">
    <source>
        <dbReference type="ARBA" id="ARBA00022833"/>
    </source>
</evidence>
<dbReference type="PANTHER" id="PTHR28069">
    <property type="entry name" value="GH20023P"/>
    <property type="match status" value="1"/>
</dbReference>
<dbReference type="Proteomes" id="UP000008237">
    <property type="component" value="Unassembled WGS sequence"/>
</dbReference>
<dbReference type="GO" id="GO:0008270">
    <property type="term" value="F:zinc ion binding"/>
    <property type="evidence" value="ECO:0007669"/>
    <property type="project" value="UniProtKB-KW"/>
</dbReference>
<keyword evidence="2" id="KW-0863">Zinc-finger</keyword>
<name>E2BLW2_HARSA</name>
<dbReference type="InterPro" id="IPR046824">
    <property type="entry name" value="Mss51-like_C"/>
</dbReference>
<dbReference type="SUPFAM" id="SSF144232">
    <property type="entry name" value="HIT/MYND zinc finger-like"/>
    <property type="match status" value="1"/>
</dbReference>
<proteinExistence type="predicted"/>
<dbReference type="PANTHER" id="PTHR28069:SF2">
    <property type="entry name" value="GH20023P"/>
    <property type="match status" value="1"/>
</dbReference>
<sequence>KFFNPNLCHICKATVAYYFIACDHCHMVIYCSQEHKQLHQLQHMQICIAVRELLNMDAGWETGRLSKEEWIQSRQELMRLIKEKLSRNLELQEMAMIIYAKSCRICHQQMNLLICTTCYSANYCIEHAELFQIVHSSNCYNQWLFLVLEVAFINNFSVLLKFNLLFDVYEPLINMHAFIQKHLKTGPYRYLSVTFFPYDYLYSDFASAPLTLYHGLRDTELFDSLEVEGSYYVIHIIGIKYCSGVRTPPWELFLHLLNHIRHLTIVMTELNFNTECFYIDTCNHCKERNRTISIEFYSMSYYSYVQSNVYKRPNVIIGFQIDFNDRFTWSETILELPKQNCPLFLT</sequence>
<accession>E2BLW2</accession>
<feature type="non-terminal residue" evidence="5">
    <location>
        <position position="1"/>
    </location>
</feature>
<evidence type="ECO:0000259" key="4">
    <source>
        <dbReference type="PROSITE" id="PS01360"/>
    </source>
</evidence>
<feature type="non-terminal residue" evidence="5">
    <location>
        <position position="346"/>
    </location>
</feature>
<organism evidence="6">
    <name type="scientific">Harpegnathos saltator</name>
    <name type="common">Jerdon's jumping ant</name>
    <dbReference type="NCBI Taxonomy" id="610380"/>
    <lineage>
        <taxon>Eukaryota</taxon>
        <taxon>Metazoa</taxon>
        <taxon>Ecdysozoa</taxon>
        <taxon>Arthropoda</taxon>
        <taxon>Hexapoda</taxon>
        <taxon>Insecta</taxon>
        <taxon>Pterygota</taxon>
        <taxon>Neoptera</taxon>
        <taxon>Endopterygota</taxon>
        <taxon>Hymenoptera</taxon>
        <taxon>Apocrita</taxon>
        <taxon>Aculeata</taxon>
        <taxon>Formicoidea</taxon>
        <taxon>Formicidae</taxon>
        <taxon>Ponerinae</taxon>
        <taxon>Ponerini</taxon>
        <taxon>Harpegnathos</taxon>
    </lineage>
</organism>
<evidence type="ECO:0000256" key="2">
    <source>
        <dbReference type="ARBA" id="ARBA00022771"/>
    </source>
</evidence>
<reference evidence="5 6" key="1">
    <citation type="journal article" date="2010" name="Science">
        <title>Genomic comparison of the ants Camponotus floridanus and Harpegnathos saltator.</title>
        <authorList>
            <person name="Bonasio R."/>
            <person name="Zhang G."/>
            <person name="Ye C."/>
            <person name="Mutti N.S."/>
            <person name="Fang X."/>
            <person name="Qin N."/>
            <person name="Donahue G."/>
            <person name="Yang P."/>
            <person name="Li Q."/>
            <person name="Li C."/>
            <person name="Zhang P."/>
            <person name="Huang Z."/>
            <person name="Berger S.L."/>
            <person name="Reinberg D."/>
            <person name="Wang J."/>
            <person name="Liebig J."/>
        </authorList>
    </citation>
    <scope>NUCLEOTIDE SEQUENCE [LARGE SCALE GENOMIC DNA]</scope>
    <source>
        <strain evidence="5 6">R22 G/1</strain>
    </source>
</reference>
<protein>
    <recommendedName>
        <fullName evidence="4">MYND-type domain-containing protein</fullName>
    </recommendedName>
</protein>
<evidence type="ECO:0000313" key="5">
    <source>
        <dbReference type="EMBL" id="EFN83328.1"/>
    </source>
</evidence>
<dbReference type="InParanoid" id="E2BLW2"/>
<dbReference type="Pfam" id="PF01753">
    <property type="entry name" value="zf-MYND"/>
    <property type="match status" value="1"/>
</dbReference>